<name>A0A518VAX9_BRELA</name>
<dbReference type="GO" id="GO:0016747">
    <property type="term" value="F:acyltransferase activity, transferring groups other than amino-acyl groups"/>
    <property type="evidence" value="ECO:0007669"/>
    <property type="project" value="InterPro"/>
</dbReference>
<dbReference type="Proteomes" id="UP000319432">
    <property type="component" value="Chromosome"/>
</dbReference>
<evidence type="ECO:0000313" key="3">
    <source>
        <dbReference type="Proteomes" id="UP000319432"/>
    </source>
</evidence>
<evidence type="ECO:0000259" key="1">
    <source>
        <dbReference type="PROSITE" id="PS51186"/>
    </source>
</evidence>
<reference evidence="2 3" key="1">
    <citation type="submission" date="2018-11" db="EMBL/GenBank/DDBJ databases">
        <title>Phylogenetic determinants of toxin gene distribution in genomes of Brevibacillus laterosporus.</title>
        <authorList>
            <person name="Glare T.R."/>
            <person name="Durrant A."/>
            <person name="Berry C."/>
            <person name="Palma L."/>
            <person name="Ormskirk M."/>
            <person name="Cox M.O."/>
        </authorList>
    </citation>
    <scope>NUCLEOTIDE SEQUENCE [LARGE SCALE GENOMIC DNA]</scope>
    <source>
        <strain evidence="2 3">1821L</strain>
    </source>
</reference>
<dbReference type="PANTHER" id="PTHR41368">
    <property type="entry name" value="PROTEIN YGHO"/>
    <property type="match status" value="1"/>
</dbReference>
<dbReference type="InterPro" id="IPR000182">
    <property type="entry name" value="GNAT_dom"/>
</dbReference>
<dbReference type="EMBL" id="CP033464">
    <property type="protein sequence ID" value="QDX94152.1"/>
    <property type="molecule type" value="Genomic_DNA"/>
</dbReference>
<protein>
    <submittedName>
        <fullName evidence="2">N-acetyltransferase</fullName>
    </submittedName>
</protein>
<dbReference type="Gene3D" id="3.40.630.30">
    <property type="match status" value="1"/>
</dbReference>
<dbReference type="InterPro" id="IPR039968">
    <property type="entry name" value="BcerS-like"/>
</dbReference>
<proteinExistence type="predicted"/>
<sequence>MFKAVQVTSPEMKEEFCLLAGPSANRPDSLDDSNADAHWMLIDNEGIAARCSLWWSDVPSYQNHQVGLIGHYAARNGTAAIELLRMSCRELKKKGCTIAIGPMDGSTWKTYRLVTKTDGDLPFFLEPNTPLEWADHFRQDGFEPLAHYISRIVDLDRRDLKEEELELEKKRYQQLTQRISELGISIRQLDLTRIDEELNRICGLSTRSFRRNFLYTQISEKEFLKQYAKVISYIQPELVLLAEHGDRLVGIMFTLPDVMQSQLGGSIDQVILKTLAVDPEYQGHKIGSFLCKAIYDKAQKLGYQRAINALMIQENRSTRFNSNEGYILREYTLFAKKLEREA</sequence>
<feature type="domain" description="N-acetyltransferase" evidence="1">
    <location>
        <begin position="184"/>
        <end position="339"/>
    </location>
</feature>
<keyword evidence="3" id="KW-1185">Reference proteome</keyword>
<keyword evidence="2" id="KW-0808">Transferase</keyword>
<dbReference type="CDD" id="cd04301">
    <property type="entry name" value="NAT_SF"/>
    <property type="match status" value="1"/>
</dbReference>
<dbReference type="SUPFAM" id="SSF55729">
    <property type="entry name" value="Acyl-CoA N-acyltransferases (Nat)"/>
    <property type="match status" value="1"/>
</dbReference>
<dbReference type="Pfam" id="PF00583">
    <property type="entry name" value="Acetyltransf_1"/>
    <property type="match status" value="1"/>
</dbReference>
<accession>A0A518VAX9</accession>
<dbReference type="AlphaFoldDB" id="A0A518VAX9"/>
<dbReference type="InterPro" id="IPR016181">
    <property type="entry name" value="Acyl_CoA_acyltransferase"/>
</dbReference>
<evidence type="ECO:0000313" key="2">
    <source>
        <dbReference type="EMBL" id="QDX94152.1"/>
    </source>
</evidence>
<dbReference type="PROSITE" id="PS51186">
    <property type="entry name" value="GNAT"/>
    <property type="match status" value="1"/>
</dbReference>
<dbReference type="OrthoDB" id="5319888at2"/>
<dbReference type="PANTHER" id="PTHR41368:SF1">
    <property type="entry name" value="PROTEIN YGHO"/>
    <property type="match status" value="1"/>
</dbReference>
<organism evidence="2 3">
    <name type="scientific">Brevibacillus laterosporus</name>
    <name type="common">Bacillus laterosporus</name>
    <dbReference type="NCBI Taxonomy" id="1465"/>
    <lineage>
        <taxon>Bacteria</taxon>
        <taxon>Bacillati</taxon>
        <taxon>Bacillota</taxon>
        <taxon>Bacilli</taxon>
        <taxon>Bacillales</taxon>
        <taxon>Paenibacillaceae</taxon>
        <taxon>Brevibacillus</taxon>
    </lineage>
</organism>
<gene>
    <name evidence="2" type="ORF">EEL30_18800</name>
</gene>